<gene>
    <name evidence="1" type="ORF">DLM86_20520</name>
</gene>
<dbReference type="AlphaFoldDB" id="A0A2V5KEV6"/>
<keyword evidence="2" id="KW-1185">Reference proteome</keyword>
<organism evidence="1 2">
    <name type="scientific">Paenibacillus flagellatus</name>
    <dbReference type="NCBI Taxonomy" id="2211139"/>
    <lineage>
        <taxon>Bacteria</taxon>
        <taxon>Bacillati</taxon>
        <taxon>Bacillota</taxon>
        <taxon>Bacilli</taxon>
        <taxon>Bacillales</taxon>
        <taxon>Paenibacillaceae</taxon>
        <taxon>Paenibacillus</taxon>
    </lineage>
</organism>
<evidence type="ECO:0000313" key="2">
    <source>
        <dbReference type="Proteomes" id="UP000247476"/>
    </source>
</evidence>
<comment type="caution">
    <text evidence="1">The sequence shown here is derived from an EMBL/GenBank/DDBJ whole genome shotgun (WGS) entry which is preliminary data.</text>
</comment>
<reference evidence="1 2" key="1">
    <citation type="submission" date="2018-05" db="EMBL/GenBank/DDBJ databases">
        <title>Paenibacillus flagellatus sp. nov., isolated from selenium mineral soil.</title>
        <authorList>
            <person name="Dai X."/>
        </authorList>
    </citation>
    <scope>NUCLEOTIDE SEQUENCE [LARGE SCALE GENOMIC DNA]</scope>
    <source>
        <strain evidence="1 2">DXL2</strain>
    </source>
</reference>
<protein>
    <submittedName>
        <fullName evidence="1">Uncharacterized protein</fullName>
    </submittedName>
</protein>
<dbReference type="Proteomes" id="UP000247476">
    <property type="component" value="Unassembled WGS sequence"/>
</dbReference>
<evidence type="ECO:0000313" key="1">
    <source>
        <dbReference type="EMBL" id="PYI52560.1"/>
    </source>
</evidence>
<dbReference type="RefSeq" id="WP_110841929.1">
    <property type="nucleotide sequence ID" value="NZ_QJVJ01000009.1"/>
</dbReference>
<dbReference type="EMBL" id="QJVJ01000009">
    <property type="protein sequence ID" value="PYI52560.1"/>
    <property type="molecule type" value="Genomic_DNA"/>
</dbReference>
<accession>A0A2V5KEV6</accession>
<dbReference type="OrthoDB" id="9859695at2"/>
<name>A0A2V5KEV6_9BACL</name>
<proteinExistence type="predicted"/>
<sequence length="132" mass="13865">MKSIRQWLAPVLTIVLLIAHGAVQRQADYAIAGNVPAELAASQQVVPALSIVEAKDLLGQTVTIRATIAGQPVVQPDGSYRVLVEDETGTLELSADALQLRPGDVVQITGRIGGSFQDTLLQTSSAGIVPVR</sequence>